<dbReference type="GO" id="GO:0000160">
    <property type="term" value="P:phosphorelay signal transduction system"/>
    <property type="evidence" value="ECO:0007669"/>
    <property type="project" value="UniProtKB-KW"/>
</dbReference>
<dbReference type="PROSITE" id="PS50109">
    <property type="entry name" value="HIS_KIN"/>
    <property type="match status" value="1"/>
</dbReference>
<keyword evidence="7" id="KW-0547">Nucleotide-binding</keyword>
<dbReference type="InterPro" id="IPR036890">
    <property type="entry name" value="HATPase_C_sf"/>
</dbReference>
<reference evidence="7" key="1">
    <citation type="journal article" date="2015" name="ISME J.">
        <title>Draft Genome Sequence of Streptomyces incarnatus NRRL8089, which Produces the Nucleoside Antibiotic Sinefungin.</title>
        <authorList>
            <person name="Oshima K."/>
            <person name="Hattori M."/>
            <person name="Shimizu H."/>
            <person name="Fukuda K."/>
            <person name="Nemoto M."/>
            <person name="Inagaki K."/>
            <person name="Tamura T."/>
        </authorList>
    </citation>
    <scope>NUCLEOTIDE SEQUENCE</scope>
    <source>
        <strain evidence="7">FACHB-1375</strain>
    </source>
</reference>
<dbReference type="Proteomes" id="UP000641646">
    <property type="component" value="Unassembled WGS sequence"/>
</dbReference>
<keyword evidence="7" id="KW-0067">ATP-binding</keyword>
<evidence type="ECO:0000256" key="3">
    <source>
        <dbReference type="ARBA" id="ARBA00022679"/>
    </source>
</evidence>
<dbReference type="EC" id="2.7.13.3" evidence="2"/>
<proteinExistence type="predicted"/>
<keyword evidence="5" id="KW-0902">Two-component regulatory system</keyword>
<dbReference type="EMBL" id="JACJPW010000108">
    <property type="protein sequence ID" value="MBD2185124.1"/>
    <property type="molecule type" value="Genomic_DNA"/>
</dbReference>
<dbReference type="GO" id="GO:0004673">
    <property type="term" value="F:protein histidine kinase activity"/>
    <property type="evidence" value="ECO:0007669"/>
    <property type="project" value="UniProtKB-EC"/>
</dbReference>
<evidence type="ECO:0000256" key="4">
    <source>
        <dbReference type="ARBA" id="ARBA00022777"/>
    </source>
</evidence>
<sequence length="55" mass="6034">MFKPFYRAENVGNISGTGLGLTIIQKYMELLNGEIKFTSEVGVGTTFTVILPLHS</sequence>
<dbReference type="InterPro" id="IPR050736">
    <property type="entry name" value="Sensor_HK_Regulatory"/>
</dbReference>
<dbReference type="InterPro" id="IPR004358">
    <property type="entry name" value="Sig_transdc_His_kin-like_C"/>
</dbReference>
<dbReference type="GO" id="GO:0005524">
    <property type="term" value="F:ATP binding"/>
    <property type="evidence" value="ECO:0007669"/>
    <property type="project" value="UniProtKB-KW"/>
</dbReference>
<dbReference type="InterPro" id="IPR005467">
    <property type="entry name" value="His_kinase_dom"/>
</dbReference>
<dbReference type="AlphaFoldDB" id="A0A926ZJX1"/>
<comment type="caution">
    <text evidence="7">The sequence shown here is derived from an EMBL/GenBank/DDBJ whole genome shotgun (WGS) entry which is preliminary data.</text>
</comment>
<name>A0A926ZJX1_9CYAN</name>
<dbReference type="SUPFAM" id="SSF55874">
    <property type="entry name" value="ATPase domain of HSP90 chaperone/DNA topoisomerase II/histidine kinase"/>
    <property type="match status" value="1"/>
</dbReference>
<comment type="catalytic activity">
    <reaction evidence="1">
        <text>ATP + protein L-histidine = ADP + protein N-phospho-L-histidine.</text>
        <dbReference type="EC" id="2.7.13.3"/>
    </reaction>
</comment>
<organism evidence="7 8">
    <name type="scientific">Aerosakkonema funiforme FACHB-1375</name>
    <dbReference type="NCBI Taxonomy" id="2949571"/>
    <lineage>
        <taxon>Bacteria</taxon>
        <taxon>Bacillati</taxon>
        <taxon>Cyanobacteriota</taxon>
        <taxon>Cyanophyceae</taxon>
        <taxon>Oscillatoriophycideae</taxon>
        <taxon>Aerosakkonematales</taxon>
        <taxon>Aerosakkonemataceae</taxon>
        <taxon>Aerosakkonema</taxon>
    </lineage>
</organism>
<evidence type="ECO:0000259" key="6">
    <source>
        <dbReference type="PROSITE" id="PS50109"/>
    </source>
</evidence>
<evidence type="ECO:0000256" key="1">
    <source>
        <dbReference type="ARBA" id="ARBA00000085"/>
    </source>
</evidence>
<evidence type="ECO:0000256" key="2">
    <source>
        <dbReference type="ARBA" id="ARBA00012438"/>
    </source>
</evidence>
<dbReference type="PRINTS" id="PR00344">
    <property type="entry name" value="BCTRLSENSOR"/>
</dbReference>
<accession>A0A926ZJX1</accession>
<gene>
    <name evidence="7" type="ORF">H6G03_29315</name>
</gene>
<evidence type="ECO:0000313" key="8">
    <source>
        <dbReference type="Proteomes" id="UP000641646"/>
    </source>
</evidence>
<dbReference type="Pfam" id="PF02518">
    <property type="entry name" value="HATPase_c"/>
    <property type="match status" value="1"/>
</dbReference>
<keyword evidence="8" id="KW-1185">Reference proteome</keyword>
<dbReference type="PANTHER" id="PTHR43711:SF26">
    <property type="entry name" value="SENSOR HISTIDINE KINASE RCSC"/>
    <property type="match status" value="1"/>
</dbReference>
<protein>
    <recommendedName>
        <fullName evidence="2">histidine kinase</fullName>
        <ecNumber evidence="2">2.7.13.3</ecNumber>
    </recommendedName>
</protein>
<keyword evidence="3" id="KW-0808">Transferase</keyword>
<feature type="domain" description="Histidine kinase" evidence="6">
    <location>
        <begin position="1"/>
        <end position="55"/>
    </location>
</feature>
<dbReference type="InterPro" id="IPR003594">
    <property type="entry name" value="HATPase_dom"/>
</dbReference>
<keyword evidence="4" id="KW-0418">Kinase</keyword>
<dbReference type="PANTHER" id="PTHR43711">
    <property type="entry name" value="TWO-COMPONENT HISTIDINE KINASE"/>
    <property type="match status" value="1"/>
</dbReference>
<evidence type="ECO:0000313" key="7">
    <source>
        <dbReference type="EMBL" id="MBD2185124.1"/>
    </source>
</evidence>
<evidence type="ECO:0000256" key="5">
    <source>
        <dbReference type="ARBA" id="ARBA00023012"/>
    </source>
</evidence>
<reference evidence="7" key="2">
    <citation type="submission" date="2020-08" db="EMBL/GenBank/DDBJ databases">
        <authorList>
            <person name="Chen M."/>
            <person name="Teng W."/>
            <person name="Zhao L."/>
            <person name="Hu C."/>
            <person name="Zhou Y."/>
            <person name="Han B."/>
            <person name="Song L."/>
            <person name="Shu W."/>
        </authorList>
    </citation>
    <scope>NUCLEOTIDE SEQUENCE</scope>
    <source>
        <strain evidence="7">FACHB-1375</strain>
    </source>
</reference>
<dbReference type="Gene3D" id="3.30.565.10">
    <property type="entry name" value="Histidine kinase-like ATPase, C-terminal domain"/>
    <property type="match status" value="1"/>
</dbReference>